<organism evidence="2 3">
    <name type="scientific">Lactococcus cremoris subsp. cremoris GE214</name>
    <dbReference type="NCBI Taxonomy" id="1415168"/>
    <lineage>
        <taxon>Bacteria</taxon>
        <taxon>Bacillati</taxon>
        <taxon>Bacillota</taxon>
        <taxon>Bacilli</taxon>
        <taxon>Lactobacillales</taxon>
        <taxon>Streptococcaceae</taxon>
        <taxon>Lactococcus</taxon>
        <taxon>Lactococcus cremoris subsp. cremoris</taxon>
    </lineage>
</organism>
<name>A0A084AB69_LACLC</name>
<dbReference type="GeneID" id="61110317"/>
<protein>
    <recommendedName>
        <fullName evidence="4">DUF3270 family protein</fullName>
    </recommendedName>
</protein>
<keyword evidence="1" id="KW-0812">Transmembrane</keyword>
<keyword evidence="1" id="KW-1133">Transmembrane helix</keyword>
<sequence>MELKNLKDFYEKQEYYDYSETQGREQRQVNKRIEELNFFANIAVFSIFLVFITYILVSLLTSWIAVPVSFVLSLVLYISVKKGIAKAIKLLMK</sequence>
<evidence type="ECO:0000256" key="1">
    <source>
        <dbReference type="SAM" id="Phobius"/>
    </source>
</evidence>
<dbReference type="AlphaFoldDB" id="A0A084AB69"/>
<accession>A0A084AB69</accession>
<comment type="caution">
    <text evidence="2">The sequence shown here is derived from an EMBL/GenBank/DDBJ whole genome shotgun (WGS) entry which is preliminary data.</text>
</comment>
<dbReference type="Pfam" id="PF11674">
    <property type="entry name" value="DUF3270"/>
    <property type="match status" value="1"/>
</dbReference>
<dbReference type="RefSeq" id="WP_021037883.1">
    <property type="nucleotide sequence ID" value="NZ_AZSI01000037.1"/>
</dbReference>
<dbReference type="EMBL" id="AZSI01000037">
    <property type="protein sequence ID" value="KEY62548.1"/>
    <property type="molecule type" value="Genomic_DNA"/>
</dbReference>
<dbReference type="PATRIC" id="fig|1415168.3.peg.1339"/>
<evidence type="ECO:0000313" key="3">
    <source>
        <dbReference type="Proteomes" id="UP000028401"/>
    </source>
</evidence>
<proteinExistence type="predicted"/>
<gene>
    <name evidence="2" type="ORF">U725_01263</name>
</gene>
<keyword evidence="1" id="KW-0472">Membrane</keyword>
<reference evidence="2 3" key="1">
    <citation type="submission" date="2014-06" db="EMBL/GenBank/DDBJ databases">
        <title>Draft genome sequence of the putrescine producing strain Lactococcus lactis subsp cremoris GE214.</title>
        <authorList>
            <person name="Ladero V."/>
            <person name="Linares D.M."/>
            <person name="del Rio B."/>
            <person name="Mayo B."/>
            <person name="Martin M.C."/>
            <person name="Fernandez M."/>
            <person name="Alvarez M.A."/>
        </authorList>
    </citation>
    <scope>NUCLEOTIDE SEQUENCE [LARGE SCALE GENOMIC DNA]</scope>
    <source>
        <strain evidence="2 3">GE214</strain>
    </source>
</reference>
<dbReference type="Proteomes" id="UP000028401">
    <property type="component" value="Unassembled WGS sequence"/>
</dbReference>
<dbReference type="InterPro" id="IPR021688">
    <property type="entry name" value="DUF3270"/>
</dbReference>
<evidence type="ECO:0000313" key="2">
    <source>
        <dbReference type="EMBL" id="KEY62548.1"/>
    </source>
</evidence>
<feature type="transmembrane region" description="Helical" evidence="1">
    <location>
        <begin position="63"/>
        <end position="80"/>
    </location>
</feature>
<evidence type="ECO:0008006" key="4">
    <source>
        <dbReference type="Google" id="ProtNLM"/>
    </source>
</evidence>
<feature type="transmembrane region" description="Helical" evidence="1">
    <location>
        <begin position="36"/>
        <end position="57"/>
    </location>
</feature>